<reference evidence="1" key="1">
    <citation type="submission" date="2020-08" db="EMBL/GenBank/DDBJ databases">
        <title>Multicomponent nature underlies the extraordinary mechanical properties of spider dragline silk.</title>
        <authorList>
            <person name="Kono N."/>
            <person name="Nakamura H."/>
            <person name="Mori M."/>
            <person name="Yoshida Y."/>
            <person name="Ohtoshi R."/>
            <person name="Malay A.D."/>
            <person name="Moran D.A.P."/>
            <person name="Tomita M."/>
            <person name="Numata K."/>
            <person name="Arakawa K."/>
        </authorList>
    </citation>
    <scope>NUCLEOTIDE SEQUENCE</scope>
</reference>
<name>A0A8X6QJB3_NEPPI</name>
<comment type="caution">
    <text evidence="1">The sequence shown here is derived from an EMBL/GenBank/DDBJ whole genome shotgun (WGS) entry which is preliminary data.</text>
</comment>
<sequence length="157" mass="17890">MIMAAEISFLGRGGKRYPYGFGYRNEIDVPSDQHVVEIKDFITESDNFEREARTLAYCFKDRSPCSKTELQELPYLPFCLIITRWHSPRIHLDQRQGEWGTSAQRSATDGPLMGQASRLLELSISHRAERTGDTWPHVHRPCGQSGSELVMADSKFA</sequence>
<accession>A0A8X6QJB3</accession>
<keyword evidence="2" id="KW-1185">Reference proteome</keyword>
<proteinExistence type="predicted"/>
<protein>
    <submittedName>
        <fullName evidence="1">Uncharacterized protein</fullName>
    </submittedName>
</protein>
<gene>
    <name evidence="1" type="ORF">NPIL_438441</name>
</gene>
<evidence type="ECO:0000313" key="1">
    <source>
        <dbReference type="EMBL" id="GFU25286.1"/>
    </source>
</evidence>
<evidence type="ECO:0000313" key="2">
    <source>
        <dbReference type="Proteomes" id="UP000887013"/>
    </source>
</evidence>
<dbReference type="EMBL" id="BMAW01128389">
    <property type="protein sequence ID" value="GFU25286.1"/>
    <property type="molecule type" value="Genomic_DNA"/>
</dbReference>
<dbReference type="Proteomes" id="UP000887013">
    <property type="component" value="Unassembled WGS sequence"/>
</dbReference>
<dbReference type="AlphaFoldDB" id="A0A8X6QJB3"/>
<organism evidence="1 2">
    <name type="scientific">Nephila pilipes</name>
    <name type="common">Giant wood spider</name>
    <name type="synonym">Nephila maculata</name>
    <dbReference type="NCBI Taxonomy" id="299642"/>
    <lineage>
        <taxon>Eukaryota</taxon>
        <taxon>Metazoa</taxon>
        <taxon>Ecdysozoa</taxon>
        <taxon>Arthropoda</taxon>
        <taxon>Chelicerata</taxon>
        <taxon>Arachnida</taxon>
        <taxon>Araneae</taxon>
        <taxon>Araneomorphae</taxon>
        <taxon>Entelegynae</taxon>
        <taxon>Araneoidea</taxon>
        <taxon>Nephilidae</taxon>
        <taxon>Nephila</taxon>
    </lineage>
</organism>